<dbReference type="InterPro" id="IPR013341">
    <property type="entry name" value="Mandelate_racemase_N_dom"/>
</dbReference>
<dbReference type="Gene3D" id="3.20.20.120">
    <property type="entry name" value="Enolase-like C-terminal domain"/>
    <property type="match status" value="1"/>
</dbReference>
<reference evidence="6" key="1">
    <citation type="submission" date="2016-10" db="EMBL/GenBank/DDBJ databases">
        <authorList>
            <person name="Varghese N."/>
            <person name="Submissions S."/>
        </authorList>
    </citation>
    <scope>NUCLEOTIDE SEQUENCE [LARGE SCALE GENOMIC DNA]</scope>
    <source>
        <strain evidence="6">CGMCC 1.6494</strain>
    </source>
</reference>
<dbReference type="GO" id="GO:0000287">
    <property type="term" value="F:magnesium ion binding"/>
    <property type="evidence" value="ECO:0007669"/>
    <property type="project" value="TreeGrafter"/>
</dbReference>
<organism evidence="5 6">
    <name type="scientific">Vreelandella arcis</name>
    <dbReference type="NCBI Taxonomy" id="416873"/>
    <lineage>
        <taxon>Bacteria</taxon>
        <taxon>Pseudomonadati</taxon>
        <taxon>Pseudomonadota</taxon>
        <taxon>Gammaproteobacteria</taxon>
        <taxon>Oceanospirillales</taxon>
        <taxon>Halomonadaceae</taxon>
        <taxon>Vreelandella</taxon>
    </lineage>
</organism>
<dbReference type="PANTHER" id="PTHR13794">
    <property type="entry name" value="ENOLASE SUPERFAMILY, MANDELATE RACEMASE"/>
    <property type="match status" value="1"/>
</dbReference>
<comment type="cofactor">
    <cofactor evidence="1">
        <name>Mg(2+)</name>
        <dbReference type="ChEBI" id="CHEBI:18420"/>
    </cofactor>
</comment>
<evidence type="ECO:0000256" key="3">
    <source>
        <dbReference type="ARBA" id="ARBA00022842"/>
    </source>
</evidence>
<dbReference type="InterPro" id="IPR046945">
    <property type="entry name" value="RHMD-like"/>
</dbReference>
<feature type="domain" description="Mandelate racemase/muconate lactonizing enzyme C-terminal" evidence="4">
    <location>
        <begin position="142"/>
        <end position="252"/>
    </location>
</feature>
<evidence type="ECO:0000256" key="1">
    <source>
        <dbReference type="ARBA" id="ARBA00001946"/>
    </source>
</evidence>
<protein>
    <submittedName>
        <fullName evidence="5">L-alanine-DL-glutamate epimerase</fullName>
    </submittedName>
</protein>
<keyword evidence="2" id="KW-0479">Metal-binding</keyword>
<dbReference type="GO" id="GO:0016836">
    <property type="term" value="F:hydro-lyase activity"/>
    <property type="evidence" value="ECO:0007669"/>
    <property type="project" value="TreeGrafter"/>
</dbReference>
<dbReference type="SUPFAM" id="SSF54826">
    <property type="entry name" value="Enolase N-terminal domain-like"/>
    <property type="match status" value="1"/>
</dbReference>
<keyword evidence="6" id="KW-1185">Reference proteome</keyword>
<keyword evidence="3" id="KW-0460">Magnesium</keyword>
<dbReference type="GO" id="GO:0009063">
    <property type="term" value="P:amino acid catabolic process"/>
    <property type="evidence" value="ECO:0007669"/>
    <property type="project" value="InterPro"/>
</dbReference>
<dbReference type="AlphaFoldDB" id="A0A1H0JGG9"/>
<dbReference type="PANTHER" id="PTHR13794:SF58">
    <property type="entry name" value="MITOCHONDRIAL ENOLASE SUPERFAMILY MEMBER 1"/>
    <property type="match status" value="1"/>
</dbReference>
<dbReference type="InterPro" id="IPR018110">
    <property type="entry name" value="Mandel_Rmase/mucon_lact_enz_CS"/>
</dbReference>
<evidence type="ECO:0000256" key="2">
    <source>
        <dbReference type="ARBA" id="ARBA00022723"/>
    </source>
</evidence>
<sequence length="383" mass="41864">MQIVDVKATAVNVPAEFSSCGKTKKATLGICVVEVTTDDGLVGVGMTAITEEEVVAFTINNIIAPAVIGDDPLCTDKVWNKLYWLLTPRGQSGYACHAIAAVDIALWDIKGQALGQPIWKLLGGARDKVITYATIGFDFFDNDQLAEVAKTWQAEGFNKFKMVVGHNALKRRDEPRPVLEAVRNDINRVRTLREAIGEEAEIFIDANCNLDPYHAAWLAERVEEYDISFFEEPLIGNDPQQLNQLRSRTRIPLAGGQNEGQASKFKQLLLNDSLDILQPNVAISGGYTQCAKIAGMAEAFNTGIDNGGAWPFHNLHLHAGVRNGGMVEYHIFAVKCLEQIFNGLPKPESGFLHAPSEPGLGFTLNQDALKELAKMPTSKGMGK</sequence>
<dbReference type="Proteomes" id="UP000199677">
    <property type="component" value="Unassembled WGS sequence"/>
</dbReference>
<evidence type="ECO:0000313" key="6">
    <source>
        <dbReference type="Proteomes" id="UP000199677"/>
    </source>
</evidence>
<dbReference type="PROSITE" id="PS00908">
    <property type="entry name" value="MR_MLE_1"/>
    <property type="match status" value="1"/>
</dbReference>
<dbReference type="Pfam" id="PF13378">
    <property type="entry name" value="MR_MLE_C"/>
    <property type="match status" value="1"/>
</dbReference>
<dbReference type="InterPro" id="IPR029065">
    <property type="entry name" value="Enolase_C-like"/>
</dbReference>
<dbReference type="Pfam" id="PF02746">
    <property type="entry name" value="MR_MLE_N"/>
    <property type="match status" value="1"/>
</dbReference>
<dbReference type="RefSeq" id="WP_089708410.1">
    <property type="nucleotide sequence ID" value="NZ_FNII01000027.1"/>
</dbReference>
<gene>
    <name evidence="5" type="ORF">SAMN04487951_1277</name>
</gene>
<dbReference type="InterPro" id="IPR036849">
    <property type="entry name" value="Enolase-like_C_sf"/>
</dbReference>
<dbReference type="OrthoDB" id="9782675at2"/>
<dbReference type="Gene3D" id="3.30.390.10">
    <property type="entry name" value="Enolase-like, N-terminal domain"/>
    <property type="match status" value="1"/>
</dbReference>
<dbReference type="SUPFAM" id="SSF51604">
    <property type="entry name" value="Enolase C-terminal domain-like"/>
    <property type="match status" value="1"/>
</dbReference>
<dbReference type="STRING" id="416873.SAMN04487951_1277"/>
<dbReference type="InterPro" id="IPR029017">
    <property type="entry name" value="Enolase-like_N"/>
</dbReference>
<dbReference type="GO" id="GO:0016052">
    <property type="term" value="P:carbohydrate catabolic process"/>
    <property type="evidence" value="ECO:0007669"/>
    <property type="project" value="TreeGrafter"/>
</dbReference>
<proteinExistence type="predicted"/>
<accession>A0A1H0JGG9</accession>
<evidence type="ECO:0000259" key="4">
    <source>
        <dbReference type="SMART" id="SM00922"/>
    </source>
</evidence>
<dbReference type="EMBL" id="FNII01000027">
    <property type="protein sequence ID" value="SDO42858.1"/>
    <property type="molecule type" value="Genomic_DNA"/>
</dbReference>
<evidence type="ECO:0000313" key="5">
    <source>
        <dbReference type="EMBL" id="SDO42858.1"/>
    </source>
</evidence>
<dbReference type="SFLD" id="SFLDS00001">
    <property type="entry name" value="Enolase"/>
    <property type="match status" value="1"/>
</dbReference>
<dbReference type="CDD" id="cd03316">
    <property type="entry name" value="MR_like"/>
    <property type="match status" value="1"/>
</dbReference>
<dbReference type="SMART" id="SM00922">
    <property type="entry name" value="MR_MLE"/>
    <property type="match status" value="1"/>
</dbReference>
<name>A0A1H0JGG9_9GAMM</name>
<dbReference type="InterPro" id="IPR013342">
    <property type="entry name" value="Mandelate_racemase_C"/>
</dbReference>